<feature type="chain" id="PRO_5010866671" evidence="3">
    <location>
        <begin position="24"/>
        <end position="325"/>
    </location>
</feature>
<dbReference type="AlphaFoldDB" id="A0A1W6N0S4"/>
<keyword evidence="2" id="KW-0175">Coiled coil</keyword>
<dbReference type="GO" id="GO:0015562">
    <property type="term" value="F:efflux transmembrane transporter activity"/>
    <property type="evidence" value="ECO:0007669"/>
    <property type="project" value="TreeGrafter"/>
</dbReference>
<dbReference type="EMBL" id="CP019948">
    <property type="protein sequence ID" value="ARN83396.1"/>
    <property type="molecule type" value="Genomic_DNA"/>
</dbReference>
<keyword evidence="3" id="KW-0732">Signal</keyword>
<dbReference type="SUPFAM" id="SSF111369">
    <property type="entry name" value="HlyD-like secretion proteins"/>
    <property type="match status" value="1"/>
</dbReference>
<name>A0A1W6N0S4_9HYPH</name>
<dbReference type="Proteomes" id="UP000193978">
    <property type="component" value="Chromosome"/>
</dbReference>
<dbReference type="Gene3D" id="1.10.287.470">
    <property type="entry name" value="Helix hairpin bin"/>
    <property type="match status" value="1"/>
</dbReference>
<dbReference type="OrthoDB" id="7914255at2"/>
<dbReference type="InterPro" id="IPR006143">
    <property type="entry name" value="RND_pump_MFP"/>
</dbReference>
<gene>
    <name evidence="4" type="ORF">B1812_04895</name>
</gene>
<accession>A0A1W6N0S4</accession>
<sequence>MRKRLILGLLSAMPMICGSASLASEITVRAAPVDDLKSVIATVEPVHVQTLRARIGGTISALKVKEGDRVAAGEEVALVTDQKLYLQIQGIDQRIQSLQAQRDKARADLDRAQDLLQHGVTTKVLRDQARTAFDVAEKSLAAMRSDRGVVEQQASEGKVLAAGAGRVLTVPVSVGRAVMPGETIATVTEDKYILRLQLPERHARFIRAGDTVQIGGRGVEESGQDARTSGRVLLVYPQIQGGRVVADVEVNGLGDYFVGERTRIYVPTGKRKAIFVPRAAVYRRAGVDFVRLKDGAEIVVQTGEARGKEIEVLSGLRDGDVVTAP</sequence>
<feature type="signal peptide" evidence="3">
    <location>
        <begin position="1"/>
        <end position="23"/>
    </location>
</feature>
<dbReference type="PANTHER" id="PTHR30469">
    <property type="entry name" value="MULTIDRUG RESISTANCE PROTEIN MDTA"/>
    <property type="match status" value="1"/>
</dbReference>
<dbReference type="KEGG" id="mbry:B1812_04895"/>
<feature type="coiled-coil region" evidence="2">
    <location>
        <begin position="88"/>
        <end position="115"/>
    </location>
</feature>
<dbReference type="Gene3D" id="2.40.420.20">
    <property type="match status" value="1"/>
</dbReference>
<dbReference type="STRING" id="655015.B1812_04895"/>
<dbReference type="NCBIfam" id="TIGR01730">
    <property type="entry name" value="RND_mfp"/>
    <property type="match status" value="1"/>
</dbReference>
<evidence type="ECO:0000256" key="2">
    <source>
        <dbReference type="SAM" id="Coils"/>
    </source>
</evidence>
<reference evidence="4 5" key="1">
    <citation type="submission" date="2017-02" db="EMBL/GenBank/DDBJ databases">
        <authorList>
            <person name="Peterson S.W."/>
        </authorList>
    </citation>
    <scope>NUCLEOTIDE SEQUENCE [LARGE SCALE GENOMIC DNA]</scope>
    <source>
        <strain evidence="4 5">S285</strain>
    </source>
</reference>
<organism evidence="4 5">
    <name type="scientific">Methylocystis bryophila</name>
    <dbReference type="NCBI Taxonomy" id="655015"/>
    <lineage>
        <taxon>Bacteria</taxon>
        <taxon>Pseudomonadati</taxon>
        <taxon>Pseudomonadota</taxon>
        <taxon>Alphaproteobacteria</taxon>
        <taxon>Hyphomicrobiales</taxon>
        <taxon>Methylocystaceae</taxon>
        <taxon>Methylocystis</taxon>
    </lineage>
</organism>
<proteinExistence type="inferred from homology"/>
<evidence type="ECO:0000256" key="3">
    <source>
        <dbReference type="SAM" id="SignalP"/>
    </source>
</evidence>
<dbReference type="PANTHER" id="PTHR30469:SF15">
    <property type="entry name" value="HLYD FAMILY OF SECRETION PROTEINS"/>
    <property type="match status" value="1"/>
</dbReference>
<evidence type="ECO:0000313" key="5">
    <source>
        <dbReference type="Proteomes" id="UP000193978"/>
    </source>
</evidence>
<dbReference type="Gene3D" id="2.40.30.170">
    <property type="match status" value="1"/>
</dbReference>
<protein>
    <submittedName>
        <fullName evidence="4">Efflux transporter periplasmic adaptor subunit</fullName>
    </submittedName>
</protein>
<evidence type="ECO:0000313" key="4">
    <source>
        <dbReference type="EMBL" id="ARN83396.1"/>
    </source>
</evidence>
<evidence type="ECO:0000256" key="1">
    <source>
        <dbReference type="ARBA" id="ARBA00009477"/>
    </source>
</evidence>
<dbReference type="Gene3D" id="2.40.50.100">
    <property type="match status" value="1"/>
</dbReference>
<keyword evidence="5" id="KW-1185">Reference proteome</keyword>
<comment type="similarity">
    <text evidence="1">Belongs to the membrane fusion protein (MFP) (TC 8.A.1) family.</text>
</comment>
<dbReference type="GO" id="GO:1990281">
    <property type="term" value="C:efflux pump complex"/>
    <property type="evidence" value="ECO:0007669"/>
    <property type="project" value="TreeGrafter"/>
</dbReference>